<feature type="transmembrane region" description="Helical" evidence="1">
    <location>
        <begin position="50"/>
        <end position="70"/>
    </location>
</feature>
<keyword evidence="1" id="KW-0472">Membrane</keyword>
<evidence type="ECO:0000313" key="3">
    <source>
        <dbReference type="Proteomes" id="UP000573327"/>
    </source>
</evidence>
<protein>
    <recommendedName>
        <fullName evidence="4">YvaD family protein</fullName>
    </recommendedName>
</protein>
<keyword evidence="1" id="KW-0812">Transmembrane</keyword>
<dbReference type="Pfam" id="PF17314">
    <property type="entry name" value="DUF5360"/>
    <property type="match status" value="1"/>
</dbReference>
<dbReference type="Proteomes" id="UP000573327">
    <property type="component" value="Unassembled WGS sequence"/>
</dbReference>
<dbReference type="InterPro" id="IPR020348">
    <property type="entry name" value="Uncharacterised_YvaD"/>
</dbReference>
<keyword evidence="1" id="KW-1133">Transmembrane helix</keyword>
<name>A0A7W7WFZ4_9ACTN</name>
<reference evidence="2 3" key="1">
    <citation type="submission" date="2020-08" db="EMBL/GenBank/DDBJ databases">
        <title>Sequencing the genomes of 1000 actinobacteria strains.</title>
        <authorList>
            <person name="Klenk H.-P."/>
        </authorList>
    </citation>
    <scope>NUCLEOTIDE SEQUENCE [LARGE SCALE GENOMIC DNA]</scope>
    <source>
        <strain evidence="2 3">DSM 44786</strain>
    </source>
</reference>
<comment type="caution">
    <text evidence="2">The sequence shown here is derived from an EMBL/GenBank/DDBJ whole genome shotgun (WGS) entry which is preliminary data.</text>
</comment>
<evidence type="ECO:0000313" key="2">
    <source>
        <dbReference type="EMBL" id="MBB4945090.1"/>
    </source>
</evidence>
<gene>
    <name evidence="2" type="ORF">F4556_000625</name>
</gene>
<organism evidence="2 3">
    <name type="scientific">Kitasatospora gansuensis</name>
    <dbReference type="NCBI Taxonomy" id="258050"/>
    <lineage>
        <taxon>Bacteria</taxon>
        <taxon>Bacillati</taxon>
        <taxon>Actinomycetota</taxon>
        <taxon>Actinomycetes</taxon>
        <taxon>Kitasatosporales</taxon>
        <taxon>Streptomycetaceae</taxon>
        <taxon>Kitasatospora</taxon>
    </lineage>
</organism>
<feature type="transmembrane region" description="Helical" evidence="1">
    <location>
        <begin position="111"/>
        <end position="132"/>
    </location>
</feature>
<feature type="transmembrane region" description="Helical" evidence="1">
    <location>
        <begin position="20"/>
        <end position="38"/>
    </location>
</feature>
<evidence type="ECO:0008006" key="4">
    <source>
        <dbReference type="Google" id="ProtNLM"/>
    </source>
</evidence>
<sequence length="143" mass="15619">MNADGRILRLTKASMAVTDIGFLLYWAVTLLALVPARYAYKDYENPVLSAWNYSFVLLDVAASLTGLAALRLSRRGGQAAALPLMLVSLALTSTAGLQAIAFWALRNDFSLTWWLPNLFLLLFPLPGAVLIIRQLTAGHGKQV</sequence>
<dbReference type="RefSeq" id="WP_184911418.1">
    <property type="nucleotide sequence ID" value="NZ_JACHJR010000001.1"/>
</dbReference>
<keyword evidence="3" id="KW-1185">Reference proteome</keyword>
<evidence type="ECO:0000256" key="1">
    <source>
        <dbReference type="SAM" id="Phobius"/>
    </source>
</evidence>
<proteinExistence type="predicted"/>
<accession>A0A7W7WFZ4</accession>
<dbReference type="AlphaFoldDB" id="A0A7W7WFZ4"/>
<dbReference type="EMBL" id="JACHJR010000001">
    <property type="protein sequence ID" value="MBB4945090.1"/>
    <property type="molecule type" value="Genomic_DNA"/>
</dbReference>
<feature type="transmembrane region" description="Helical" evidence="1">
    <location>
        <begin position="82"/>
        <end position="105"/>
    </location>
</feature>